<evidence type="ECO:0000256" key="3">
    <source>
        <dbReference type="ARBA" id="ARBA00022603"/>
    </source>
</evidence>
<proteinExistence type="predicted"/>
<dbReference type="SUPFAM" id="SSF53335">
    <property type="entry name" value="S-adenosyl-L-methionine-dependent methyltransferases"/>
    <property type="match status" value="1"/>
</dbReference>
<name>A0ABV3Y2E4_9ACTN</name>
<dbReference type="Pfam" id="PF00590">
    <property type="entry name" value="TP_methylase"/>
    <property type="match status" value="1"/>
</dbReference>
<comment type="pathway">
    <text evidence="1">Cofactor biosynthesis; adenosylcobalamin biosynthesis.</text>
</comment>
<keyword evidence="2" id="KW-0169">Cobalamin biosynthesis</keyword>
<dbReference type="Gene3D" id="3.40.50.150">
    <property type="entry name" value="Vaccinia Virus protein VP39"/>
    <property type="match status" value="1"/>
</dbReference>
<evidence type="ECO:0000313" key="7">
    <source>
        <dbReference type="EMBL" id="MEX6428639.1"/>
    </source>
</evidence>
<dbReference type="PANTHER" id="PTHR43182">
    <property type="entry name" value="COBALT-PRECORRIN-6B C(15)-METHYLTRANSFERASE (DECARBOXYLATING)"/>
    <property type="match status" value="1"/>
</dbReference>
<dbReference type="InterPro" id="IPR035996">
    <property type="entry name" value="4pyrrol_Methylase_sf"/>
</dbReference>
<dbReference type="CDD" id="cd11644">
    <property type="entry name" value="Precorrin-6Y-MT"/>
    <property type="match status" value="1"/>
</dbReference>
<dbReference type="SUPFAM" id="SSF53790">
    <property type="entry name" value="Tetrapyrrole methylase"/>
    <property type="match status" value="1"/>
</dbReference>
<dbReference type="InterPro" id="IPR012818">
    <property type="entry name" value="CbiE"/>
</dbReference>
<comment type="caution">
    <text evidence="7">The sequence shown here is derived from an EMBL/GenBank/DDBJ whole genome shotgun (WGS) entry which is preliminary data.</text>
</comment>
<dbReference type="PANTHER" id="PTHR43182:SF1">
    <property type="entry name" value="COBALT-PRECORRIN-7 C(5)-METHYLTRANSFERASE"/>
    <property type="match status" value="1"/>
</dbReference>
<evidence type="ECO:0000256" key="1">
    <source>
        <dbReference type="ARBA" id="ARBA00004953"/>
    </source>
</evidence>
<reference evidence="7 8" key="1">
    <citation type="submission" date="2024-07" db="EMBL/GenBank/DDBJ databases">
        <title>Draft Genome Sequence of Ferrimicrobium acidiphilum Strain YE2023, Isolated from a Pulp of Bioleach Reactor.</title>
        <authorList>
            <person name="Elkina Y.A."/>
            <person name="Bulaeva A.G."/>
            <person name="Beletsky A.V."/>
            <person name="Mardanov A.V."/>
        </authorList>
    </citation>
    <scope>NUCLEOTIDE SEQUENCE [LARGE SCALE GENOMIC DNA]</scope>
    <source>
        <strain evidence="7 8">YE2023</strain>
    </source>
</reference>
<dbReference type="NCBIfam" id="TIGR02467">
    <property type="entry name" value="CbiE"/>
    <property type="match status" value="1"/>
</dbReference>
<feature type="domain" description="Tetrapyrrole methylase" evidence="6">
    <location>
        <begin position="12"/>
        <end position="191"/>
    </location>
</feature>
<keyword evidence="8" id="KW-1185">Reference proteome</keyword>
<dbReference type="Gene3D" id="3.40.1010.10">
    <property type="entry name" value="Cobalt-precorrin-4 Transmethylase, Domain 1"/>
    <property type="match status" value="1"/>
</dbReference>
<evidence type="ECO:0000256" key="2">
    <source>
        <dbReference type="ARBA" id="ARBA00022573"/>
    </source>
</evidence>
<organism evidence="7 8">
    <name type="scientific">Ferrimicrobium acidiphilum</name>
    <dbReference type="NCBI Taxonomy" id="121039"/>
    <lineage>
        <taxon>Bacteria</taxon>
        <taxon>Bacillati</taxon>
        <taxon>Actinomycetota</taxon>
        <taxon>Acidimicrobiia</taxon>
        <taxon>Acidimicrobiales</taxon>
        <taxon>Acidimicrobiaceae</taxon>
        <taxon>Ferrimicrobium</taxon>
    </lineage>
</organism>
<sequence length="401" mass="43036">MITVLGWLGNRTETLTGEQLRAIEQSTTIFARAELHKVLDQLAPRATVVDFTSPLTTTVRAIGDTTADCTVIASGDPSFFGITKLLLRQLGQIQLKILPGPSSVATLAARLGRPWDDLAVISLVGRDHVSALSLAKLELTNRAVRGIALLVPPNVALHALLDGLSFEEGQIKITIGTALATDDESIMTLSVAQARRWSSPSQTVVLVERTDGGHEPTMVHGARSLQIFRDDRFIADGTNFTKLEVRMSLVARLDPDRLPFQAKVLEVGAGSGMVGLTLLRLRPDLELTQLEPQSRRAAMVRQNAEALGYRTTVSEQPVETISTNFDAAIVGGGGLSALRHTLTLVPEGAPIVATYADIHRGAAAEQLLGNLSVIQVAHGAPLGNKGTRLRPQTPIYLAWRA</sequence>
<gene>
    <name evidence="7" type="primary">cbiE</name>
    <name evidence="7" type="ORF">AB6A68_02145</name>
</gene>
<dbReference type="EMBL" id="JBFSHR010000004">
    <property type="protein sequence ID" value="MEX6428639.1"/>
    <property type="molecule type" value="Genomic_DNA"/>
</dbReference>
<keyword evidence="3" id="KW-0489">Methyltransferase</keyword>
<dbReference type="InterPro" id="IPR014777">
    <property type="entry name" value="4pyrrole_Mease_sub1"/>
</dbReference>
<accession>A0ABV3Y2E4</accession>
<protein>
    <submittedName>
        <fullName evidence="7">Precorrin-6y C5,15-methyltransferase (Decarboxylating) subunit CbiE</fullName>
    </submittedName>
</protein>
<dbReference type="RefSeq" id="WP_298381589.1">
    <property type="nucleotide sequence ID" value="NZ_JBFSHR010000004.1"/>
</dbReference>
<evidence type="ECO:0000256" key="5">
    <source>
        <dbReference type="ARBA" id="ARBA00022691"/>
    </source>
</evidence>
<keyword evidence="5" id="KW-0949">S-adenosyl-L-methionine</keyword>
<dbReference type="InterPro" id="IPR029063">
    <property type="entry name" value="SAM-dependent_MTases_sf"/>
</dbReference>
<keyword evidence="4" id="KW-0808">Transferase</keyword>
<dbReference type="Proteomes" id="UP001560267">
    <property type="component" value="Unassembled WGS sequence"/>
</dbReference>
<evidence type="ECO:0000313" key="8">
    <source>
        <dbReference type="Proteomes" id="UP001560267"/>
    </source>
</evidence>
<dbReference type="InterPro" id="IPR000878">
    <property type="entry name" value="4pyrrol_Mease"/>
</dbReference>
<dbReference type="InterPro" id="IPR050714">
    <property type="entry name" value="Cobalamin_biosynth_MTase"/>
</dbReference>
<evidence type="ECO:0000259" key="6">
    <source>
        <dbReference type="Pfam" id="PF00590"/>
    </source>
</evidence>
<evidence type="ECO:0000256" key="4">
    <source>
        <dbReference type="ARBA" id="ARBA00022679"/>
    </source>
</evidence>